<keyword evidence="1" id="KW-0812">Transmembrane</keyword>
<organism evidence="3 4">
    <name type="scientific">Glaciibacter psychrotolerans</name>
    <dbReference type="NCBI Taxonomy" id="670054"/>
    <lineage>
        <taxon>Bacteria</taxon>
        <taxon>Bacillati</taxon>
        <taxon>Actinomycetota</taxon>
        <taxon>Actinomycetes</taxon>
        <taxon>Micrococcales</taxon>
        <taxon>Microbacteriaceae</taxon>
        <taxon>Glaciibacter</taxon>
    </lineage>
</organism>
<feature type="transmembrane region" description="Helical" evidence="1">
    <location>
        <begin position="20"/>
        <end position="37"/>
    </location>
</feature>
<comment type="caution">
    <text evidence="3">The sequence shown here is derived from an EMBL/GenBank/DDBJ whole genome shotgun (WGS) entry which is preliminary data.</text>
</comment>
<proteinExistence type="predicted"/>
<gene>
    <name evidence="3" type="ORF">HNR05_001261</name>
</gene>
<evidence type="ECO:0000259" key="2">
    <source>
        <dbReference type="Pfam" id="PF01882"/>
    </source>
</evidence>
<dbReference type="EMBL" id="JACCFM010000001">
    <property type="protein sequence ID" value="NYJ19470.1"/>
    <property type="molecule type" value="Genomic_DNA"/>
</dbReference>
<dbReference type="AlphaFoldDB" id="A0A7Z0ED79"/>
<feature type="domain" description="DUF58" evidence="2">
    <location>
        <begin position="217"/>
        <end position="310"/>
    </location>
</feature>
<keyword evidence="1" id="KW-0472">Membrane</keyword>
<keyword evidence="1" id="KW-1133">Transmembrane helix</keyword>
<evidence type="ECO:0000313" key="3">
    <source>
        <dbReference type="EMBL" id="NYJ19470.1"/>
    </source>
</evidence>
<dbReference type="InterPro" id="IPR002881">
    <property type="entry name" value="DUF58"/>
</dbReference>
<evidence type="ECO:0000313" key="4">
    <source>
        <dbReference type="Proteomes" id="UP000537260"/>
    </source>
</evidence>
<accession>A0A7Z0ED79</accession>
<evidence type="ECO:0000256" key="1">
    <source>
        <dbReference type="SAM" id="Phobius"/>
    </source>
</evidence>
<dbReference type="PANTHER" id="PTHR34351:SF1">
    <property type="entry name" value="SLR1927 PROTEIN"/>
    <property type="match status" value="1"/>
</dbReference>
<dbReference type="Pfam" id="PF01882">
    <property type="entry name" value="DUF58"/>
    <property type="match status" value="1"/>
</dbReference>
<protein>
    <submittedName>
        <fullName evidence="3">Uncharacterized protein (DUF58 family)</fullName>
    </submittedName>
</protein>
<feature type="transmembrane region" description="Helical" evidence="1">
    <location>
        <begin position="43"/>
        <end position="62"/>
    </location>
</feature>
<keyword evidence="4" id="KW-1185">Reference proteome</keyword>
<dbReference type="PANTHER" id="PTHR34351">
    <property type="entry name" value="SLR1927 PROTEIN-RELATED"/>
    <property type="match status" value="1"/>
</dbReference>
<dbReference type="Proteomes" id="UP000537260">
    <property type="component" value="Unassembled WGS sequence"/>
</dbReference>
<dbReference type="RefSeq" id="WP_179578236.1">
    <property type="nucleotide sequence ID" value="NZ_JACCFM010000001.1"/>
</dbReference>
<name>A0A7Z0ED79_9MICO</name>
<reference evidence="3 4" key="1">
    <citation type="submission" date="2020-07" db="EMBL/GenBank/DDBJ databases">
        <title>Sequencing the genomes of 1000 actinobacteria strains.</title>
        <authorList>
            <person name="Klenk H.-P."/>
        </authorList>
    </citation>
    <scope>NUCLEOTIDE SEQUENCE [LARGE SCALE GENOMIC DNA]</scope>
    <source>
        <strain evidence="3 4">LI1</strain>
    </source>
</reference>
<sequence>MSALRRLAREVWLPRLTRRGVGFLIIGSGVFLAALFLDRRDLIFVGALLVAMPITAACYVGFRQVKVQVSRTFRPAVVSAGNSLRVAVQVRNRAFRPLYGVRWSESTSAGLSVPGAAALPALARSSGARGSRADRVVLDYRLTPTCRGLYDLGPLVLHTYDPFGLAYGRRLGGTVADLIVTPPVTALPGLGLGVAGGEGNARELLHHHNPHSDELIAREYRPGDPLRRVNWPATARHGEIMVRQEEQRSIPSARLVLDTTMSGVPDHDSLAGSDWFSRHDDAFETAIELTASIGAHLIDAGFRVAVSELGASQLAPGAGTETGGLRGDPPAVFLSPGGSRELLEGLAGVVPVLRGALRAEGQPGRTTGVSRRREPTFAVLVAIDEEDVADLARLSTTSDPAIAFVIHTMGAPLIDRLTDTGWTCIPVRSTHEIASAWDLALRGRSAHDAI</sequence>